<gene>
    <name evidence="8 10" type="primary">ectA</name>
    <name evidence="10" type="ORF">ADFLV_2190</name>
</gene>
<dbReference type="Pfam" id="PF00583">
    <property type="entry name" value="Acetyltransf_1"/>
    <property type="match status" value="1"/>
</dbReference>
<evidence type="ECO:0000256" key="3">
    <source>
        <dbReference type="ARBA" id="ARBA00012355"/>
    </source>
</evidence>
<comment type="similarity">
    <text evidence="2 8">Belongs to the acetyltransferase family. EctA subfamily.</text>
</comment>
<dbReference type="InterPro" id="IPR000182">
    <property type="entry name" value="GNAT_dom"/>
</dbReference>
<dbReference type="GO" id="GO:0019491">
    <property type="term" value="P:ectoine biosynthetic process"/>
    <property type="evidence" value="ECO:0007669"/>
    <property type="project" value="InterPro"/>
</dbReference>
<evidence type="ECO:0000256" key="4">
    <source>
        <dbReference type="ARBA" id="ARBA00017935"/>
    </source>
</evidence>
<evidence type="ECO:0000259" key="9">
    <source>
        <dbReference type="PROSITE" id="PS51186"/>
    </source>
</evidence>
<dbReference type="EC" id="2.3.1.178" evidence="3 8"/>
<evidence type="ECO:0000256" key="1">
    <source>
        <dbReference type="ARBA" id="ARBA00004978"/>
    </source>
</evidence>
<dbReference type="Gene3D" id="3.40.630.30">
    <property type="match status" value="1"/>
</dbReference>
<keyword evidence="6 8" id="KW-0012">Acyltransferase</keyword>
<evidence type="ECO:0000313" key="11">
    <source>
        <dbReference type="Proteomes" id="UP000503313"/>
    </source>
</evidence>
<protein>
    <recommendedName>
        <fullName evidence="4 8">L-2,4-diaminobutyric acid acetyltransferase</fullName>
        <shortName evidence="8">DABA acetyltransferase</shortName>
        <ecNumber evidence="3 8">2.3.1.178</ecNumber>
    </recommendedName>
</protein>
<dbReference type="InterPro" id="IPR012772">
    <property type="entry name" value="Ectoine_EctA"/>
</dbReference>
<evidence type="ECO:0000256" key="2">
    <source>
        <dbReference type="ARBA" id="ARBA00010712"/>
    </source>
</evidence>
<dbReference type="EMBL" id="CP053835">
    <property type="protein sequence ID" value="QKF78200.1"/>
    <property type="molecule type" value="Genomic_DNA"/>
</dbReference>
<evidence type="ECO:0000256" key="7">
    <source>
        <dbReference type="ARBA" id="ARBA00048924"/>
    </source>
</evidence>
<sequence length="162" mass="18724">MNGIIFSKPCIENSKDIFNLIKRCDTLDLNSEYLYLLQCSHFKKTCGIAILENEVIGFVSGYFIPDKNDTLFIWQVAVDEKFRGQNIAIKIIIDIYNRNNINNKIKYILSTVSPSNNSSKRVFEKLADNFNTKIENKTLFSLNDFLDSHEEEIQYLIGPINN</sequence>
<dbReference type="RefSeq" id="WP_129011230.1">
    <property type="nucleotide sequence ID" value="NZ_CP053835.1"/>
</dbReference>
<comment type="catalytic activity">
    <reaction evidence="7 8">
        <text>L-2,4-diaminobutanoate + acetyl-CoA = (2S)-4-acetamido-2-aminobutanoate + CoA + H(+)</text>
        <dbReference type="Rhea" id="RHEA:16901"/>
        <dbReference type="ChEBI" id="CHEBI:15378"/>
        <dbReference type="ChEBI" id="CHEBI:57287"/>
        <dbReference type="ChEBI" id="CHEBI:57288"/>
        <dbReference type="ChEBI" id="CHEBI:58761"/>
        <dbReference type="ChEBI" id="CHEBI:58929"/>
        <dbReference type="EC" id="2.3.1.178"/>
    </reaction>
</comment>
<dbReference type="GO" id="GO:0033816">
    <property type="term" value="F:diaminobutyrate acetyltransferase activity"/>
    <property type="evidence" value="ECO:0007669"/>
    <property type="project" value="UniProtKB-EC"/>
</dbReference>
<keyword evidence="5 8" id="KW-0808">Transferase</keyword>
<accession>A0AAE7E6R6</accession>
<dbReference type="AlphaFoldDB" id="A0AAE7E6R6"/>
<dbReference type="Proteomes" id="UP000503313">
    <property type="component" value="Chromosome"/>
</dbReference>
<evidence type="ECO:0000256" key="8">
    <source>
        <dbReference type="RuleBase" id="RU365045"/>
    </source>
</evidence>
<organism evidence="10 11">
    <name type="scientific">Arcobacter defluvii</name>
    <dbReference type="NCBI Taxonomy" id="873191"/>
    <lineage>
        <taxon>Bacteria</taxon>
        <taxon>Pseudomonadati</taxon>
        <taxon>Campylobacterota</taxon>
        <taxon>Epsilonproteobacteria</taxon>
        <taxon>Campylobacterales</taxon>
        <taxon>Arcobacteraceae</taxon>
        <taxon>Arcobacter</taxon>
    </lineage>
</organism>
<dbReference type="NCBIfam" id="TIGR02406">
    <property type="entry name" value="ectoine_EctA"/>
    <property type="match status" value="1"/>
</dbReference>
<dbReference type="InterPro" id="IPR016181">
    <property type="entry name" value="Acyl_CoA_acyltransferase"/>
</dbReference>
<keyword evidence="11" id="KW-1185">Reference proteome</keyword>
<dbReference type="SUPFAM" id="SSF55729">
    <property type="entry name" value="Acyl-CoA N-acyltransferases (Nat)"/>
    <property type="match status" value="1"/>
</dbReference>
<comment type="pathway">
    <text evidence="1 8">Amine and polyamine biosynthesis; ectoine biosynthesis; L-ectoine from L-aspartate 4-semialdehyde: step 2/3.</text>
</comment>
<dbReference type="PROSITE" id="PS51186">
    <property type="entry name" value="GNAT"/>
    <property type="match status" value="1"/>
</dbReference>
<dbReference type="KEGG" id="adz:ADFLV_2190"/>
<reference evidence="10 11" key="1">
    <citation type="submission" date="2020-05" db="EMBL/GenBank/DDBJ databases">
        <title>Complete genome sequencing of Campylobacter and Arcobacter type strains.</title>
        <authorList>
            <person name="Miller W.G."/>
            <person name="Yee E."/>
        </authorList>
    </citation>
    <scope>NUCLEOTIDE SEQUENCE [LARGE SCALE GENOMIC DNA]</scope>
    <source>
        <strain evidence="10 11">LMG 25694</strain>
    </source>
</reference>
<name>A0AAE7E6R6_9BACT</name>
<evidence type="ECO:0000256" key="5">
    <source>
        <dbReference type="ARBA" id="ARBA00022679"/>
    </source>
</evidence>
<feature type="domain" description="N-acetyltransferase" evidence="9">
    <location>
        <begin position="4"/>
        <end position="147"/>
    </location>
</feature>
<comment type="function">
    <text evidence="8">Catalyzes the acetylation of L-2,4-diaminobutyrate (DABA) to gamma-N-acetyl-alpha,gamma-diaminobutyric acid (ADABA) with acetyl coenzyme A.</text>
</comment>
<evidence type="ECO:0000256" key="6">
    <source>
        <dbReference type="ARBA" id="ARBA00023315"/>
    </source>
</evidence>
<proteinExistence type="inferred from homology"/>
<evidence type="ECO:0000313" key="10">
    <source>
        <dbReference type="EMBL" id="QKF78200.1"/>
    </source>
</evidence>
<dbReference type="CDD" id="cd04301">
    <property type="entry name" value="NAT_SF"/>
    <property type="match status" value="1"/>
</dbReference>